<dbReference type="EMBL" id="RCZG01000003">
    <property type="protein sequence ID" value="TPG35018.1"/>
    <property type="molecule type" value="Genomic_DNA"/>
</dbReference>
<gene>
    <name evidence="2" type="ORF">EAH80_09480</name>
</gene>
<dbReference type="InterPro" id="IPR029058">
    <property type="entry name" value="AB_hydrolase_fold"/>
</dbReference>
<accession>A0A502EBH7</accession>
<dbReference type="Gene3D" id="3.40.50.1820">
    <property type="entry name" value="alpha/beta hydrolase"/>
    <property type="match status" value="1"/>
</dbReference>
<evidence type="ECO:0000259" key="1">
    <source>
        <dbReference type="Pfam" id="PF00561"/>
    </source>
</evidence>
<dbReference type="SUPFAM" id="SSF53474">
    <property type="entry name" value="alpha/beta-Hydrolases"/>
    <property type="match status" value="1"/>
</dbReference>
<feature type="domain" description="AB hydrolase-1" evidence="1">
    <location>
        <begin position="22"/>
        <end position="170"/>
    </location>
</feature>
<dbReference type="InterPro" id="IPR000073">
    <property type="entry name" value="AB_hydrolase_1"/>
</dbReference>
<dbReference type="PANTHER" id="PTHR43798:SF33">
    <property type="entry name" value="HYDROLASE, PUTATIVE (AFU_ORTHOLOGUE AFUA_2G14860)-RELATED"/>
    <property type="match status" value="1"/>
</dbReference>
<proteinExistence type="predicted"/>
<dbReference type="PRINTS" id="PR00111">
    <property type="entry name" value="ABHYDROLASE"/>
</dbReference>
<comment type="caution">
    <text evidence="2">The sequence shown here is derived from an EMBL/GenBank/DDBJ whole genome shotgun (WGS) entry which is preliminary data.</text>
</comment>
<dbReference type="GO" id="GO:0016787">
    <property type="term" value="F:hydrolase activity"/>
    <property type="evidence" value="ECO:0007669"/>
    <property type="project" value="UniProtKB-KW"/>
</dbReference>
<organism evidence="2 3">
    <name type="scientific">Mycolicibacterium hodleri</name>
    <dbReference type="NCBI Taxonomy" id="49897"/>
    <lineage>
        <taxon>Bacteria</taxon>
        <taxon>Bacillati</taxon>
        <taxon>Actinomycetota</taxon>
        <taxon>Actinomycetes</taxon>
        <taxon>Mycobacteriales</taxon>
        <taxon>Mycobacteriaceae</taxon>
        <taxon>Mycolicibacterium</taxon>
    </lineage>
</organism>
<keyword evidence="2" id="KW-0378">Hydrolase</keyword>
<evidence type="ECO:0000313" key="3">
    <source>
        <dbReference type="Proteomes" id="UP000320095"/>
    </source>
</evidence>
<dbReference type="Proteomes" id="UP000320095">
    <property type="component" value="Unassembled WGS sequence"/>
</dbReference>
<dbReference type="PANTHER" id="PTHR43798">
    <property type="entry name" value="MONOACYLGLYCEROL LIPASE"/>
    <property type="match status" value="1"/>
</dbReference>
<dbReference type="GO" id="GO:0016020">
    <property type="term" value="C:membrane"/>
    <property type="evidence" value="ECO:0007669"/>
    <property type="project" value="TreeGrafter"/>
</dbReference>
<reference evidence="2 3" key="1">
    <citation type="journal article" date="2019" name="Environ. Microbiol.">
        <title>Species interactions and distinct microbial communities in high Arctic permafrost affected cryosols are associated with the CH4 and CO2 gas fluxes.</title>
        <authorList>
            <person name="Altshuler I."/>
            <person name="Hamel J."/>
            <person name="Turney S."/>
            <person name="Magnuson E."/>
            <person name="Levesque R."/>
            <person name="Greer C."/>
            <person name="Whyte L.G."/>
        </authorList>
    </citation>
    <scope>NUCLEOTIDE SEQUENCE [LARGE SCALE GENOMIC DNA]</scope>
    <source>
        <strain evidence="2 3">S5.20</strain>
    </source>
</reference>
<sequence>MMPEIAVDDDVKVYYTEHGSGPAVLLLHGWSCDGTDWSWLAADLADDHRVIVVDQRGHGGSSPTAGPFGARILAEDAAAVLRGLGIERAIVIGHSMGTIVASALAVEHPDIVSALVLADPVYGQPDEVLEPVVAALRAQPLEVALQLFEGFYVSESPAWQRLWHERRLRSTPENVIRDAFCALYSGPDGIGLASVGQDYLRGRKCPVLAVYSGTGTAVPEWDRALPHRDEDEILVWKDNGHFLHQERPEQFAALTRRWLDDLATTDSPAVPAGVRA</sequence>
<keyword evidence="3" id="KW-1185">Reference proteome</keyword>
<dbReference type="OrthoDB" id="3371334at2"/>
<name>A0A502EBH7_9MYCO</name>
<dbReference type="InterPro" id="IPR050266">
    <property type="entry name" value="AB_hydrolase_sf"/>
</dbReference>
<dbReference type="Pfam" id="PF00561">
    <property type="entry name" value="Abhydrolase_1"/>
    <property type="match status" value="1"/>
</dbReference>
<evidence type="ECO:0000313" key="2">
    <source>
        <dbReference type="EMBL" id="TPG35018.1"/>
    </source>
</evidence>
<protein>
    <submittedName>
        <fullName evidence="2">Alpha/beta hydrolase</fullName>
    </submittedName>
</protein>
<dbReference type="RefSeq" id="WP_140689817.1">
    <property type="nucleotide sequence ID" value="NZ_RCZG01000003.1"/>
</dbReference>
<dbReference type="AlphaFoldDB" id="A0A502EBH7"/>